<dbReference type="InterPro" id="IPR002104">
    <property type="entry name" value="Integrase_catalytic"/>
</dbReference>
<dbReference type="GO" id="GO:0003677">
    <property type="term" value="F:DNA binding"/>
    <property type="evidence" value="ECO:0007669"/>
    <property type="project" value="InterPro"/>
</dbReference>
<dbReference type="AlphaFoldDB" id="A0A1I0U6S0"/>
<evidence type="ECO:0000313" key="3">
    <source>
        <dbReference type="EMBL" id="SFA59583.1"/>
    </source>
</evidence>
<evidence type="ECO:0000259" key="2">
    <source>
        <dbReference type="PROSITE" id="PS51898"/>
    </source>
</evidence>
<evidence type="ECO:0000313" key="4">
    <source>
        <dbReference type="EMBL" id="SFA59863.1"/>
    </source>
</evidence>
<dbReference type="SUPFAM" id="SSF56349">
    <property type="entry name" value="DNA breaking-rejoining enzymes"/>
    <property type="match status" value="1"/>
</dbReference>
<protein>
    <submittedName>
        <fullName evidence="3">Phage integrase family protein</fullName>
    </submittedName>
</protein>
<dbReference type="EMBL" id="FOJO01000024">
    <property type="protein sequence ID" value="SFA59583.1"/>
    <property type="molecule type" value="Genomic_DNA"/>
</dbReference>
<dbReference type="InterPro" id="IPR013762">
    <property type="entry name" value="Integrase-like_cat_sf"/>
</dbReference>
<dbReference type="GO" id="GO:0015074">
    <property type="term" value="P:DNA integration"/>
    <property type="evidence" value="ECO:0007669"/>
    <property type="project" value="InterPro"/>
</dbReference>
<reference evidence="3 5" key="1">
    <citation type="submission" date="2016-10" db="EMBL/GenBank/DDBJ databases">
        <authorList>
            <person name="de Groot N.N."/>
        </authorList>
    </citation>
    <scope>NUCLEOTIDE SEQUENCE [LARGE SCALE GENOMIC DNA]</scope>
    <source>
        <strain evidence="3 5">CGMCC 1.6117</strain>
    </source>
</reference>
<proteinExistence type="predicted"/>
<dbReference type="EMBL" id="FOJO01000025">
    <property type="protein sequence ID" value="SFA59863.1"/>
    <property type="molecule type" value="Genomic_DNA"/>
</dbReference>
<accession>A0A1I0U6S0</accession>
<feature type="domain" description="Tyr recombinase" evidence="2">
    <location>
        <begin position="1"/>
        <end position="45"/>
    </location>
</feature>
<dbReference type="Pfam" id="PF00589">
    <property type="entry name" value="Phage_integrase"/>
    <property type="match status" value="1"/>
</dbReference>
<sequence length="70" mass="7930">HSTAMELLHHGVDQSVIALWLGHESVETTQIYIHADMRLKEKALAQVANPETHPGRYRPNDELLAFLESL</sequence>
<dbReference type="RefSeq" id="WP_175496436.1">
    <property type="nucleotide sequence ID" value="NZ_FOJO01000024.1"/>
</dbReference>
<dbReference type="InterPro" id="IPR011010">
    <property type="entry name" value="DNA_brk_join_enz"/>
</dbReference>
<dbReference type="Proteomes" id="UP000182312">
    <property type="component" value="Unassembled WGS sequence"/>
</dbReference>
<evidence type="ECO:0000256" key="1">
    <source>
        <dbReference type="ARBA" id="ARBA00023172"/>
    </source>
</evidence>
<organism evidence="3 5">
    <name type="scientific">Paracoccus halophilus</name>
    <dbReference type="NCBI Taxonomy" id="376733"/>
    <lineage>
        <taxon>Bacteria</taxon>
        <taxon>Pseudomonadati</taxon>
        <taxon>Pseudomonadota</taxon>
        <taxon>Alphaproteobacteria</taxon>
        <taxon>Rhodobacterales</taxon>
        <taxon>Paracoccaceae</taxon>
        <taxon>Paracoccus</taxon>
    </lineage>
</organism>
<dbReference type="PROSITE" id="PS51898">
    <property type="entry name" value="TYR_RECOMBINASE"/>
    <property type="match status" value="1"/>
</dbReference>
<dbReference type="GO" id="GO:0006310">
    <property type="term" value="P:DNA recombination"/>
    <property type="evidence" value="ECO:0007669"/>
    <property type="project" value="UniProtKB-KW"/>
</dbReference>
<dbReference type="Gene3D" id="1.10.443.10">
    <property type="entry name" value="Intergrase catalytic core"/>
    <property type="match status" value="1"/>
</dbReference>
<evidence type="ECO:0000313" key="5">
    <source>
        <dbReference type="Proteomes" id="UP000182312"/>
    </source>
</evidence>
<gene>
    <name evidence="3" type="ORF">SAMN04487972_12454</name>
    <name evidence="4" type="ORF">SAMN04487972_12541</name>
</gene>
<name>A0A1I0U6S0_9RHOB</name>
<keyword evidence="1" id="KW-0233">DNA recombination</keyword>
<feature type="non-terminal residue" evidence="3">
    <location>
        <position position="1"/>
    </location>
</feature>